<accession>A0A1X2YR26</accession>
<dbReference type="Gene3D" id="3.40.50.300">
    <property type="entry name" value="P-loop containing nucleotide triphosphate hydrolases"/>
    <property type="match status" value="1"/>
</dbReference>
<dbReference type="PANTHER" id="PTHR13696">
    <property type="entry name" value="P-LOOP CONTAINING NUCLEOSIDE TRIPHOSPHATE HYDROLASE"/>
    <property type="match status" value="1"/>
</dbReference>
<organism evidence="2 3">
    <name type="scientific">Bifidobacterium adolescentis</name>
    <dbReference type="NCBI Taxonomy" id="1680"/>
    <lineage>
        <taxon>Bacteria</taxon>
        <taxon>Bacillati</taxon>
        <taxon>Actinomycetota</taxon>
        <taxon>Actinomycetes</taxon>
        <taxon>Bifidobacteriales</taxon>
        <taxon>Bifidobacteriaceae</taxon>
        <taxon>Bifidobacterium</taxon>
    </lineage>
</organism>
<gene>
    <name evidence="2" type="ORF">B0487_2102</name>
</gene>
<dbReference type="InterPro" id="IPR027417">
    <property type="entry name" value="P-loop_NTPase"/>
</dbReference>
<dbReference type="SUPFAM" id="SSF52540">
    <property type="entry name" value="P-loop containing nucleoside triphosphate hydrolases"/>
    <property type="match status" value="1"/>
</dbReference>
<dbReference type="RefSeq" id="WP_085393536.1">
    <property type="nucleotide sequence ID" value="NZ_JAHOMQ010000004.1"/>
</dbReference>
<name>A0A1X2YR26_BIFAD</name>
<dbReference type="PANTHER" id="PTHR13696:SF96">
    <property type="entry name" value="COBQ_COBB_MIND_PARA NUCLEOTIDE BINDING DOMAIN-CONTAINING PROTEIN"/>
    <property type="match status" value="1"/>
</dbReference>
<evidence type="ECO:0000313" key="2">
    <source>
        <dbReference type="EMBL" id="OSG84615.1"/>
    </source>
</evidence>
<dbReference type="EMBL" id="LNKD01000008">
    <property type="protein sequence ID" value="OSG84615.1"/>
    <property type="molecule type" value="Genomic_DNA"/>
</dbReference>
<dbReference type="Proteomes" id="UP000193377">
    <property type="component" value="Unassembled WGS sequence"/>
</dbReference>
<feature type="domain" description="CobQ/CobB/MinD/ParA nucleotide binding" evidence="1">
    <location>
        <begin position="10"/>
        <end position="190"/>
    </location>
</feature>
<dbReference type="CDD" id="cd02042">
    <property type="entry name" value="ParAB_family"/>
    <property type="match status" value="1"/>
</dbReference>
<sequence>MRVKNHTVIITVAIIKGGSGKTTTSMALAELLHKRGEQVTVLDSDNTGGATMWEMYVEQENRRRRQDNPDAKPYTLGFPVVQTNEAVLNNPELIREKYSGWVIIDTPPSDAGVVQAAINAGDVVIIPCQPSVSDLTHAGRTYAAARNGIVLLTRVKPRTKLARNSISELDEEGIARFETVITEREAVKNMYGTTEIDNKEYSSVVQELIDYLSEINLVEE</sequence>
<proteinExistence type="predicted"/>
<dbReference type="AlphaFoldDB" id="A0A1X2YR26"/>
<dbReference type="PIRSF" id="PIRSF009320">
    <property type="entry name" value="Nuc_binding_HP_1000"/>
    <property type="match status" value="1"/>
</dbReference>
<reference evidence="2 3" key="1">
    <citation type="journal article" date="2016" name="Sci. Rep.">
        <title>Evaluation of genetic diversity among strains of the human gut commensal Bifidobacterium adolescentis.</title>
        <authorList>
            <person name="Duranti S."/>
            <person name="Milani C."/>
            <person name="Lugli G.A."/>
            <person name="Mancabelli L."/>
            <person name="Turroni F."/>
            <person name="Ferrario C."/>
            <person name="Mangifesta M."/>
            <person name="Viappiani A."/>
            <person name="Sanchez B."/>
            <person name="Margolles A."/>
            <person name="van Sinderen D."/>
            <person name="Ventura M."/>
        </authorList>
    </citation>
    <scope>NUCLEOTIDE SEQUENCE [LARGE SCALE GENOMIC DNA]</scope>
    <source>
        <strain evidence="2 3">487B</strain>
    </source>
</reference>
<evidence type="ECO:0000313" key="3">
    <source>
        <dbReference type="Proteomes" id="UP000193377"/>
    </source>
</evidence>
<protein>
    <submittedName>
        <fullName evidence="2">Chromosome partitioning protein parA</fullName>
    </submittedName>
</protein>
<evidence type="ECO:0000259" key="1">
    <source>
        <dbReference type="Pfam" id="PF01656"/>
    </source>
</evidence>
<dbReference type="InterPro" id="IPR002586">
    <property type="entry name" value="CobQ/CobB/MinD/ParA_Nub-bd_dom"/>
</dbReference>
<dbReference type="InterPro" id="IPR050678">
    <property type="entry name" value="DNA_Partitioning_ATPase"/>
</dbReference>
<dbReference type="Pfam" id="PF01656">
    <property type="entry name" value="CbiA"/>
    <property type="match status" value="1"/>
</dbReference>
<comment type="caution">
    <text evidence="2">The sequence shown here is derived from an EMBL/GenBank/DDBJ whole genome shotgun (WGS) entry which is preliminary data.</text>
</comment>